<gene>
    <name evidence="2" type="ORF">B296_00027060</name>
</gene>
<evidence type="ECO:0000313" key="2">
    <source>
        <dbReference type="EMBL" id="RRT64031.1"/>
    </source>
</evidence>
<evidence type="ECO:0000256" key="1">
    <source>
        <dbReference type="SAM" id="MobiDB-lite"/>
    </source>
</evidence>
<proteinExistence type="predicted"/>
<protein>
    <submittedName>
        <fullName evidence="2">Uncharacterized protein</fullName>
    </submittedName>
</protein>
<feature type="region of interest" description="Disordered" evidence="1">
    <location>
        <begin position="141"/>
        <end position="242"/>
    </location>
</feature>
<dbReference type="AlphaFoldDB" id="A0A426ZJA1"/>
<sequence length="346" mass="38508">MELKLGRMRGPRSPALEVDCWSGRARGRVEVPQLGSIADSCKKVGSGRFPTGVDLTCVRSTVRPLMPPYLRQTGFPRRVGHIGGPVARGREDVAARSTSAISFFPPGKTFSRCPIRVLKMRSCAKLPACGEEPAGLHIRELIRPSRSSRTDQTERSSGEELAGLRVRELIRPSRSSGTDRTEHSSGEELIELHVQELIRPNQSSRTDRTERSSGEEPIELHIRELIRPSQSSGTDQTERSSREELAKLRIRELIRPSQSSGTDRTERSSGEELVGLRIRELIRPSRSSGTELGILPRGTRAQILGIWPRGRTRAQILGIWPRGRTPGLYLGSKWRTAFRAFSNLPS</sequence>
<accession>A0A426ZJA1</accession>
<reference evidence="2 3" key="1">
    <citation type="journal article" date="2014" name="Agronomy (Basel)">
        <title>A Draft Genome Sequence for Ensete ventricosum, the Drought-Tolerant Tree Against Hunger.</title>
        <authorList>
            <person name="Harrison J."/>
            <person name="Moore K.A."/>
            <person name="Paszkiewicz K."/>
            <person name="Jones T."/>
            <person name="Grant M."/>
            <person name="Ambacheew D."/>
            <person name="Muzemil S."/>
            <person name="Studholme D.J."/>
        </authorList>
    </citation>
    <scope>NUCLEOTIDE SEQUENCE [LARGE SCALE GENOMIC DNA]</scope>
</reference>
<name>A0A426ZJA1_ENSVE</name>
<evidence type="ECO:0000313" key="3">
    <source>
        <dbReference type="Proteomes" id="UP000287651"/>
    </source>
</evidence>
<feature type="compositionally biased region" description="Basic and acidic residues" evidence="1">
    <location>
        <begin position="205"/>
        <end position="226"/>
    </location>
</feature>
<comment type="caution">
    <text evidence="2">The sequence shown here is derived from an EMBL/GenBank/DDBJ whole genome shotgun (WGS) entry which is preliminary data.</text>
</comment>
<feature type="compositionally biased region" description="Basic and acidic residues" evidence="1">
    <location>
        <begin position="165"/>
        <end position="196"/>
    </location>
</feature>
<organism evidence="2 3">
    <name type="scientific">Ensete ventricosum</name>
    <name type="common">Abyssinian banana</name>
    <name type="synonym">Musa ensete</name>
    <dbReference type="NCBI Taxonomy" id="4639"/>
    <lineage>
        <taxon>Eukaryota</taxon>
        <taxon>Viridiplantae</taxon>
        <taxon>Streptophyta</taxon>
        <taxon>Embryophyta</taxon>
        <taxon>Tracheophyta</taxon>
        <taxon>Spermatophyta</taxon>
        <taxon>Magnoliopsida</taxon>
        <taxon>Liliopsida</taxon>
        <taxon>Zingiberales</taxon>
        <taxon>Musaceae</taxon>
        <taxon>Ensete</taxon>
    </lineage>
</organism>
<dbReference type="EMBL" id="AMZH03006358">
    <property type="protein sequence ID" value="RRT64031.1"/>
    <property type="molecule type" value="Genomic_DNA"/>
</dbReference>
<feature type="compositionally biased region" description="Basic and acidic residues" evidence="1">
    <location>
        <begin position="141"/>
        <end position="158"/>
    </location>
</feature>
<dbReference type="Proteomes" id="UP000287651">
    <property type="component" value="Unassembled WGS sequence"/>
</dbReference>